<dbReference type="GO" id="GO:0003677">
    <property type="term" value="F:DNA binding"/>
    <property type="evidence" value="ECO:0007669"/>
    <property type="project" value="InterPro"/>
</dbReference>
<dbReference type="SUPFAM" id="SSF52540">
    <property type="entry name" value="P-loop containing nucleoside triphosphate hydrolases"/>
    <property type="match status" value="1"/>
</dbReference>
<dbReference type="Pfam" id="PF01580">
    <property type="entry name" value="FtsK_SpoIIIE"/>
    <property type="match status" value="1"/>
</dbReference>
<evidence type="ECO:0000259" key="2">
    <source>
        <dbReference type="PROSITE" id="PS50901"/>
    </source>
</evidence>
<dbReference type="GO" id="GO:0005524">
    <property type="term" value="F:ATP binding"/>
    <property type="evidence" value="ECO:0007669"/>
    <property type="project" value="UniProtKB-UniRule"/>
</dbReference>
<feature type="domain" description="FtsK" evidence="2">
    <location>
        <begin position="160"/>
        <end position="344"/>
    </location>
</feature>
<dbReference type="Gene3D" id="3.40.50.300">
    <property type="entry name" value="P-loop containing nucleotide triphosphate hydrolases"/>
    <property type="match status" value="1"/>
</dbReference>
<evidence type="ECO:0000313" key="3">
    <source>
        <dbReference type="EMBL" id="EHC02103.1"/>
    </source>
</evidence>
<protein>
    <submittedName>
        <fullName evidence="3">FtsK/SpoIIIE family protein</fullName>
    </submittedName>
</protein>
<gene>
    <name evidence="3" type="ORF">SSUR61_1517</name>
</gene>
<dbReference type="PROSITE" id="PS50901">
    <property type="entry name" value="FTSK"/>
    <property type="match status" value="1"/>
</dbReference>
<dbReference type="Proteomes" id="UP000004014">
    <property type="component" value="Unassembled WGS sequence"/>
</dbReference>
<dbReference type="RefSeq" id="WP_002941748.1">
    <property type="nucleotide sequence ID" value="NZ_AEYY01000041.1"/>
</dbReference>
<dbReference type="EMBL" id="AEYY01000041">
    <property type="protein sequence ID" value="EHC02103.1"/>
    <property type="molecule type" value="Genomic_DNA"/>
</dbReference>
<keyword evidence="1" id="KW-0067">ATP-binding</keyword>
<keyword evidence="1" id="KW-0547">Nucleotide-binding</keyword>
<dbReference type="AlphaFoldDB" id="A0AA87K453"/>
<sequence>MAFLVNKDQNQQQTSGAKIPDVAEFGKDRYSLAQFILRNLNNALDINDESSYLNSFDIKVLSNDSGMLFIPNLPVSYPINNQLYFNLYAICAGILYPYKTLLPQNNAYFVPYDTDNPNQARAFFFPWLDGIPSRLQIKDINRFVNERVSENCIPLMSNGVNGINLDMNNVVHLAISGASGSGKSSFVRYLILCLKKFTNQIICIDPKLSDIYILGKKLGLEVFAPTQGSNLNSFITEVNELLARVIAKIFERQEILLTQPNKHFERIYVVIDELLALVQGSSKQAREAFAQLLGTIALLGRQTQISLVLLSQRFDATAFGGNTAVREQLNCICILGEVNANTCQFLLPNTDVSNIVVPAGIGTGIIKFTDSKHQTHIMPLLTPTYNIRKDKVS</sequence>
<dbReference type="InterPro" id="IPR027417">
    <property type="entry name" value="P-loop_NTPase"/>
</dbReference>
<reference evidence="3 4" key="1">
    <citation type="submission" date="2011-03" db="EMBL/GenBank/DDBJ databases">
        <title>Deep-sequencing identification of multiple resistance mechanism for the high antibiotic-resistance strain Streptococcus suis R61.</title>
        <authorList>
            <person name="Hu P."/>
            <person name="Yang M."/>
            <person name="Jin M."/>
            <person name="Xiao J."/>
        </authorList>
    </citation>
    <scope>NUCLEOTIDE SEQUENCE [LARGE SCALE GENOMIC DNA]</scope>
    <source>
        <strain evidence="3 4">R61</strain>
    </source>
</reference>
<evidence type="ECO:0000313" key="4">
    <source>
        <dbReference type="Proteomes" id="UP000004014"/>
    </source>
</evidence>
<evidence type="ECO:0000256" key="1">
    <source>
        <dbReference type="PROSITE-ProRule" id="PRU00289"/>
    </source>
</evidence>
<comment type="caution">
    <text evidence="3">The sequence shown here is derived from an EMBL/GenBank/DDBJ whole genome shotgun (WGS) entry which is preliminary data.</text>
</comment>
<name>A0AA87K453_STRSU</name>
<dbReference type="InterPro" id="IPR002543">
    <property type="entry name" value="FtsK_dom"/>
</dbReference>
<organism evidence="3 4">
    <name type="scientific">Streptococcus suis R61</name>
    <dbReference type="NCBI Taxonomy" id="996306"/>
    <lineage>
        <taxon>Bacteria</taxon>
        <taxon>Bacillati</taxon>
        <taxon>Bacillota</taxon>
        <taxon>Bacilli</taxon>
        <taxon>Lactobacillales</taxon>
        <taxon>Streptococcaceae</taxon>
        <taxon>Streptococcus</taxon>
    </lineage>
</organism>
<accession>A0AA87K453</accession>
<feature type="binding site" evidence="1">
    <location>
        <begin position="177"/>
        <end position="184"/>
    </location>
    <ligand>
        <name>ATP</name>
        <dbReference type="ChEBI" id="CHEBI:30616"/>
    </ligand>
</feature>
<proteinExistence type="predicted"/>